<dbReference type="OrthoDB" id="8781282at2"/>
<evidence type="ECO:0000313" key="2">
    <source>
        <dbReference type="Proteomes" id="UP000431684"/>
    </source>
</evidence>
<proteinExistence type="predicted"/>
<accession>A0A6I3X8U5</accession>
<comment type="caution">
    <text evidence="1">The sequence shown here is derived from an EMBL/GenBank/DDBJ whole genome shotgun (WGS) entry which is preliminary data.</text>
</comment>
<dbReference type="AlphaFoldDB" id="A0A6I3X8U5"/>
<dbReference type="EMBL" id="WNWM01000002">
    <property type="protein sequence ID" value="MUI13244.1"/>
    <property type="molecule type" value="Genomic_DNA"/>
</dbReference>
<dbReference type="RefSeq" id="WP_155709070.1">
    <property type="nucleotide sequence ID" value="NZ_BMWU01000011.1"/>
</dbReference>
<sequence>MNIAKHMETIFLATLVLIGATGIATAAVSKYQRVAPEPKVYAVASEGAPMAVVKVTAKRLTAAEKAAL</sequence>
<keyword evidence="2" id="KW-1185">Reference proteome</keyword>
<evidence type="ECO:0000313" key="1">
    <source>
        <dbReference type="EMBL" id="MUI13244.1"/>
    </source>
</evidence>
<reference evidence="1 2" key="1">
    <citation type="submission" date="2019-11" db="EMBL/GenBank/DDBJ databases">
        <title>Draft Genome Sequences of Six Type Strains of the Genus Massilia.</title>
        <authorList>
            <person name="Miess H."/>
            <person name="Frediansyah A."/>
            <person name="Goeker M."/>
            <person name="Gross H."/>
        </authorList>
    </citation>
    <scope>NUCLEOTIDE SEQUENCE [LARGE SCALE GENOMIC DNA]</scope>
    <source>
        <strain evidence="1 2">DSM 17513</strain>
    </source>
</reference>
<protein>
    <submittedName>
        <fullName evidence="1">Uncharacterized protein</fullName>
    </submittedName>
</protein>
<dbReference type="Proteomes" id="UP000431684">
    <property type="component" value="Unassembled WGS sequence"/>
</dbReference>
<gene>
    <name evidence="1" type="ORF">GJV26_12350</name>
</gene>
<name>A0A6I3X8U5_9BURK</name>
<organism evidence="1 2">
    <name type="scientific">Pseudoduganella dura</name>
    <dbReference type="NCBI Taxonomy" id="321982"/>
    <lineage>
        <taxon>Bacteria</taxon>
        <taxon>Pseudomonadati</taxon>
        <taxon>Pseudomonadota</taxon>
        <taxon>Betaproteobacteria</taxon>
        <taxon>Burkholderiales</taxon>
        <taxon>Oxalobacteraceae</taxon>
        <taxon>Telluria group</taxon>
        <taxon>Pseudoduganella</taxon>
    </lineage>
</organism>